<proteinExistence type="inferred from homology"/>
<evidence type="ECO:0000256" key="2">
    <source>
        <dbReference type="ARBA" id="ARBA00007353"/>
    </source>
</evidence>
<dbReference type="SUPFAM" id="SSF64438">
    <property type="entry name" value="CNF1/YfiH-like putative cysteine hydrolases"/>
    <property type="match status" value="1"/>
</dbReference>
<dbReference type="AlphaFoldDB" id="A0A249DYI2"/>
<dbReference type="GO" id="GO:0016787">
    <property type="term" value="F:hydrolase activity"/>
    <property type="evidence" value="ECO:0007669"/>
    <property type="project" value="UniProtKB-KW"/>
</dbReference>
<dbReference type="InterPro" id="IPR038371">
    <property type="entry name" value="Cu_polyphenol_OxRdtase_sf"/>
</dbReference>
<evidence type="ECO:0000256" key="10">
    <source>
        <dbReference type="RuleBase" id="RU361274"/>
    </source>
</evidence>
<evidence type="ECO:0000256" key="3">
    <source>
        <dbReference type="ARBA" id="ARBA00022679"/>
    </source>
</evidence>
<reference evidence="12" key="1">
    <citation type="submission" date="2016-06" db="EMBL/GenBank/DDBJ databases">
        <authorList>
            <person name="Chen W."/>
            <person name="Hasegawa D.K."/>
        </authorList>
    </citation>
    <scope>NUCLEOTIDE SEQUENCE [LARGE SCALE GENOMIC DNA]</scope>
    <source>
        <strain evidence="12">MEAM1</strain>
    </source>
</reference>
<evidence type="ECO:0000256" key="1">
    <source>
        <dbReference type="ARBA" id="ARBA00000553"/>
    </source>
</evidence>
<dbReference type="PANTHER" id="PTHR30616:SF2">
    <property type="entry name" value="PURINE NUCLEOSIDE PHOSPHORYLASE LACC1"/>
    <property type="match status" value="1"/>
</dbReference>
<dbReference type="CDD" id="cd16833">
    <property type="entry name" value="YfiH"/>
    <property type="match status" value="1"/>
</dbReference>
<dbReference type="InterPro" id="IPR011324">
    <property type="entry name" value="Cytotoxic_necrot_fac-like_cat"/>
</dbReference>
<sequence length="244" mass="26896">MLLIPDWPASINVRSYSTTRQGGVSLPPYHSFNLSTHVGDNRDHVEKNRQKLFLEADLPHMPIWLNQVHGHTVLNLEGRSRPQEVQADAVYTRLPGQVCSVMTADCLPVLLTSFAANEVAAVHAGWRGLGRGILEKTVAQFCAQPSGIMAWLGSAIGPKNFIVGEEVRTLFILKDKKSAFAFTALDDGRYLADIYCLARLCLRALGVDAIYGGNDCTVENPEKFFSYRASQGVTGRMVSLIWFG</sequence>
<evidence type="ECO:0000256" key="9">
    <source>
        <dbReference type="ARBA" id="ARBA00049893"/>
    </source>
</evidence>
<comment type="catalytic activity">
    <reaction evidence="8">
        <text>adenosine + phosphate = alpha-D-ribose 1-phosphate + adenine</text>
        <dbReference type="Rhea" id="RHEA:27642"/>
        <dbReference type="ChEBI" id="CHEBI:16335"/>
        <dbReference type="ChEBI" id="CHEBI:16708"/>
        <dbReference type="ChEBI" id="CHEBI:43474"/>
        <dbReference type="ChEBI" id="CHEBI:57720"/>
        <dbReference type="EC" id="2.4.2.1"/>
    </reaction>
    <physiologicalReaction direction="left-to-right" evidence="8">
        <dbReference type="Rhea" id="RHEA:27643"/>
    </physiologicalReaction>
</comment>
<dbReference type="Pfam" id="PF02578">
    <property type="entry name" value="Cu-oxidase_4"/>
    <property type="match status" value="1"/>
</dbReference>
<reference evidence="11 12" key="2">
    <citation type="submission" date="2017-09" db="EMBL/GenBank/DDBJ databases">
        <title>The genome of whitefly Bemisia tabaci, a global crop pest, provides novel insights into virus transmission, host adaptation and insecticide resistance.</title>
        <authorList>
            <person name="Kaur N."/>
            <person name="Kliot A."/>
            <person name="Pinheiro P.V."/>
            <person name="Luan J."/>
            <person name="Zheng Y."/>
            <person name="Liu W."/>
            <person name="Sun H."/>
            <person name="Yang X."/>
            <person name="Xu Y."/>
            <person name="Luo Y."/>
            <person name="Kruse A."/>
            <person name="Fisher T.W."/>
            <person name="Nelson D.R."/>
            <person name="Elimelech M."/>
            <person name="MacCoss M."/>
            <person name="Johnson R."/>
            <person name="Cohen E."/>
            <person name="Hunter W.B."/>
            <person name="Brown J.K."/>
            <person name="Jander G."/>
            <person name="Cilia M."/>
            <person name="Douglas A.E."/>
            <person name="Ghanim M."/>
            <person name="Simmons A.M."/>
            <person name="Wintermantel W.M."/>
            <person name="Ling K.-S."/>
            <person name="Fei Z."/>
        </authorList>
    </citation>
    <scope>NUCLEOTIDE SEQUENCE [LARGE SCALE GENOMIC DNA]</scope>
    <source>
        <strain evidence="11 12">MEAM1</strain>
    </source>
</reference>
<dbReference type="Gene3D" id="3.60.140.10">
    <property type="entry name" value="CNF1/YfiH-like putative cysteine hydrolases"/>
    <property type="match status" value="1"/>
</dbReference>
<comment type="catalytic activity">
    <reaction evidence="9">
        <text>S-methyl-5'-thioadenosine + phosphate = 5-(methylsulfanyl)-alpha-D-ribose 1-phosphate + adenine</text>
        <dbReference type="Rhea" id="RHEA:11852"/>
        <dbReference type="ChEBI" id="CHEBI:16708"/>
        <dbReference type="ChEBI" id="CHEBI:17509"/>
        <dbReference type="ChEBI" id="CHEBI:43474"/>
        <dbReference type="ChEBI" id="CHEBI:58533"/>
        <dbReference type="EC" id="2.4.2.28"/>
    </reaction>
    <physiologicalReaction direction="left-to-right" evidence="9">
        <dbReference type="Rhea" id="RHEA:11853"/>
    </physiologicalReaction>
</comment>
<comment type="catalytic activity">
    <reaction evidence="7">
        <text>adenosine + H2O + H(+) = inosine + NH4(+)</text>
        <dbReference type="Rhea" id="RHEA:24408"/>
        <dbReference type="ChEBI" id="CHEBI:15377"/>
        <dbReference type="ChEBI" id="CHEBI:15378"/>
        <dbReference type="ChEBI" id="CHEBI:16335"/>
        <dbReference type="ChEBI" id="CHEBI:17596"/>
        <dbReference type="ChEBI" id="CHEBI:28938"/>
        <dbReference type="EC" id="3.5.4.4"/>
    </reaction>
    <physiologicalReaction direction="left-to-right" evidence="7">
        <dbReference type="Rhea" id="RHEA:24409"/>
    </physiologicalReaction>
</comment>
<dbReference type="PANTHER" id="PTHR30616">
    <property type="entry name" value="UNCHARACTERIZED PROTEIN YFIH"/>
    <property type="match status" value="1"/>
</dbReference>
<evidence type="ECO:0000313" key="12">
    <source>
        <dbReference type="Proteomes" id="UP000216438"/>
    </source>
</evidence>
<dbReference type="RefSeq" id="WP_016857742.1">
    <property type="nucleotide sequence ID" value="NZ_CP016303.1"/>
</dbReference>
<keyword evidence="5" id="KW-0378">Hydrolase</keyword>
<keyword evidence="3" id="KW-0808">Transferase</keyword>
<evidence type="ECO:0000256" key="7">
    <source>
        <dbReference type="ARBA" id="ARBA00047989"/>
    </source>
</evidence>
<gene>
    <name evidence="11" type="ORF">BA171_05365</name>
</gene>
<keyword evidence="4" id="KW-0479">Metal-binding</keyword>
<dbReference type="NCBIfam" id="TIGR00726">
    <property type="entry name" value="peptidoglycan editing factor PgeF"/>
    <property type="match status" value="1"/>
</dbReference>
<dbReference type="InterPro" id="IPR003730">
    <property type="entry name" value="Cu_polyphenol_OxRdtase"/>
</dbReference>
<evidence type="ECO:0000256" key="6">
    <source>
        <dbReference type="ARBA" id="ARBA00022833"/>
    </source>
</evidence>
<dbReference type="GO" id="GO:0017061">
    <property type="term" value="F:S-methyl-5-thioadenosine phosphorylase activity"/>
    <property type="evidence" value="ECO:0007669"/>
    <property type="project" value="UniProtKB-EC"/>
</dbReference>
<comment type="similarity">
    <text evidence="2 10">Belongs to the purine nucleoside phosphorylase YfiH/LACC1 family.</text>
</comment>
<evidence type="ECO:0000256" key="8">
    <source>
        <dbReference type="ARBA" id="ARBA00048968"/>
    </source>
</evidence>
<keyword evidence="6" id="KW-0862">Zinc</keyword>
<dbReference type="EMBL" id="CP016303">
    <property type="protein sequence ID" value="ASX26491.1"/>
    <property type="molecule type" value="Genomic_DNA"/>
</dbReference>
<evidence type="ECO:0000313" key="11">
    <source>
        <dbReference type="EMBL" id="ASX26491.1"/>
    </source>
</evidence>
<dbReference type="OrthoDB" id="4279at2"/>
<protein>
    <recommendedName>
        <fullName evidence="10">Purine nucleoside phosphorylase</fullName>
    </recommendedName>
</protein>
<accession>A0A249DYI2</accession>
<organism evidence="11 12">
    <name type="scientific">Candidatus Hamiltonella defensa</name>
    <name type="common">Bemisia tabaci</name>
    <dbReference type="NCBI Taxonomy" id="672795"/>
    <lineage>
        <taxon>Bacteria</taxon>
        <taxon>Pseudomonadati</taxon>
        <taxon>Pseudomonadota</taxon>
        <taxon>Gammaproteobacteria</taxon>
        <taxon>Enterobacterales</taxon>
        <taxon>Enterobacteriaceae</taxon>
        <taxon>aphid secondary symbionts</taxon>
        <taxon>Candidatus Williamhamiltonella</taxon>
    </lineage>
</organism>
<dbReference type="Proteomes" id="UP000216438">
    <property type="component" value="Chromosome"/>
</dbReference>
<name>A0A249DYI2_9ENTR</name>
<dbReference type="GO" id="GO:0005507">
    <property type="term" value="F:copper ion binding"/>
    <property type="evidence" value="ECO:0007669"/>
    <property type="project" value="TreeGrafter"/>
</dbReference>
<comment type="catalytic activity">
    <reaction evidence="1">
        <text>inosine + phosphate = alpha-D-ribose 1-phosphate + hypoxanthine</text>
        <dbReference type="Rhea" id="RHEA:27646"/>
        <dbReference type="ChEBI" id="CHEBI:17368"/>
        <dbReference type="ChEBI" id="CHEBI:17596"/>
        <dbReference type="ChEBI" id="CHEBI:43474"/>
        <dbReference type="ChEBI" id="CHEBI:57720"/>
        <dbReference type="EC" id="2.4.2.1"/>
    </reaction>
    <physiologicalReaction direction="left-to-right" evidence="1">
        <dbReference type="Rhea" id="RHEA:27647"/>
    </physiologicalReaction>
</comment>
<evidence type="ECO:0000256" key="5">
    <source>
        <dbReference type="ARBA" id="ARBA00022801"/>
    </source>
</evidence>
<evidence type="ECO:0000256" key="4">
    <source>
        <dbReference type="ARBA" id="ARBA00022723"/>
    </source>
</evidence>